<dbReference type="NCBIfam" id="TIGR01488">
    <property type="entry name" value="HAD-SF-IB"/>
    <property type="match status" value="1"/>
</dbReference>
<evidence type="ECO:0000256" key="1">
    <source>
        <dbReference type="ARBA" id="ARBA00022723"/>
    </source>
</evidence>
<keyword evidence="1" id="KW-0479">Metal-binding</keyword>
<evidence type="ECO:0000313" key="5">
    <source>
        <dbReference type="EMBL" id="KAB8033380.1"/>
    </source>
</evidence>
<dbReference type="Gene3D" id="3.40.50.1000">
    <property type="entry name" value="HAD superfamily/HAD-like"/>
    <property type="match status" value="1"/>
</dbReference>
<dbReference type="Proteomes" id="UP000442694">
    <property type="component" value="Unassembled WGS sequence"/>
</dbReference>
<proteinExistence type="predicted"/>
<organism evidence="5 6">
    <name type="scientific">Fluviispira multicolorata</name>
    <dbReference type="NCBI Taxonomy" id="2654512"/>
    <lineage>
        <taxon>Bacteria</taxon>
        <taxon>Pseudomonadati</taxon>
        <taxon>Bdellovibrionota</taxon>
        <taxon>Oligoflexia</taxon>
        <taxon>Silvanigrellales</taxon>
        <taxon>Silvanigrellaceae</taxon>
        <taxon>Fluviispira</taxon>
    </lineage>
</organism>
<dbReference type="AlphaFoldDB" id="A0A833JFM3"/>
<name>A0A833JFM3_9BACT</name>
<keyword evidence="4" id="KW-1133">Transmembrane helix</keyword>
<keyword evidence="6" id="KW-1185">Reference proteome</keyword>
<evidence type="ECO:0000313" key="6">
    <source>
        <dbReference type="Proteomes" id="UP000442694"/>
    </source>
</evidence>
<keyword evidence="3" id="KW-0460">Magnesium</keyword>
<evidence type="ECO:0000256" key="3">
    <source>
        <dbReference type="ARBA" id="ARBA00022842"/>
    </source>
</evidence>
<keyword evidence="4" id="KW-0812">Transmembrane</keyword>
<evidence type="ECO:0000256" key="2">
    <source>
        <dbReference type="ARBA" id="ARBA00022801"/>
    </source>
</evidence>
<dbReference type="InterPro" id="IPR050582">
    <property type="entry name" value="HAD-like_SerB"/>
</dbReference>
<dbReference type="GO" id="GO:0016787">
    <property type="term" value="F:hydrolase activity"/>
    <property type="evidence" value="ECO:0007669"/>
    <property type="project" value="UniProtKB-KW"/>
</dbReference>
<keyword evidence="2" id="KW-0378">Hydrolase</keyword>
<dbReference type="GO" id="GO:0046872">
    <property type="term" value="F:metal ion binding"/>
    <property type="evidence" value="ECO:0007669"/>
    <property type="project" value="UniProtKB-KW"/>
</dbReference>
<dbReference type="InterPro" id="IPR023214">
    <property type="entry name" value="HAD_sf"/>
</dbReference>
<comment type="caution">
    <text evidence="5">The sequence shown here is derived from an EMBL/GenBank/DDBJ whole genome shotgun (WGS) entry which is preliminary data.</text>
</comment>
<feature type="transmembrane region" description="Helical" evidence="4">
    <location>
        <begin position="32"/>
        <end position="52"/>
    </location>
</feature>
<dbReference type="RefSeq" id="WP_152211466.1">
    <property type="nucleotide sequence ID" value="NZ_WFLN01000004.1"/>
</dbReference>
<evidence type="ECO:0000256" key="4">
    <source>
        <dbReference type="SAM" id="Phobius"/>
    </source>
</evidence>
<dbReference type="SUPFAM" id="SSF56784">
    <property type="entry name" value="HAD-like"/>
    <property type="match status" value="1"/>
</dbReference>
<dbReference type="Gene3D" id="1.20.1440.100">
    <property type="entry name" value="SG protein - dephosphorylation function"/>
    <property type="match status" value="1"/>
</dbReference>
<dbReference type="PANTHER" id="PTHR43344">
    <property type="entry name" value="PHOSPHOSERINE PHOSPHATASE"/>
    <property type="match status" value="1"/>
</dbReference>
<reference evidence="5 6" key="1">
    <citation type="submission" date="2019-10" db="EMBL/GenBank/DDBJ databases">
        <title>New genus of Silvanigrellaceae.</title>
        <authorList>
            <person name="Pitt A."/>
            <person name="Hahn M.W."/>
        </authorList>
    </citation>
    <scope>NUCLEOTIDE SEQUENCE [LARGE SCALE GENOMIC DNA]</scope>
    <source>
        <strain evidence="5 6">33A1-SZDP</strain>
    </source>
</reference>
<dbReference type="Pfam" id="PF12710">
    <property type="entry name" value="HAD"/>
    <property type="match status" value="1"/>
</dbReference>
<dbReference type="PANTHER" id="PTHR43344:SF13">
    <property type="entry name" value="PHOSPHATASE RV3661-RELATED"/>
    <property type="match status" value="1"/>
</dbReference>
<keyword evidence="4" id="KW-0472">Membrane</keyword>
<dbReference type="InterPro" id="IPR036412">
    <property type="entry name" value="HAD-like_sf"/>
</dbReference>
<gene>
    <name evidence="5" type="ORF">GCL57_01385</name>
</gene>
<accession>A0A833JFM3</accession>
<dbReference type="EMBL" id="WFLN01000004">
    <property type="protein sequence ID" value="KAB8033380.1"/>
    <property type="molecule type" value="Genomic_DNA"/>
</dbReference>
<sequence length="221" mass="25721">MNQPRYAFFDFDGTLISQDSFLTLLRKGLKGAPWRIFLLLFVSPTLLLTFLLKLDKTKAKSALLWSLTFGKSKRNSVRFLRNSIASESQKIWFKEANQTFQKLRDEGIEIVIVTASGQTWVRAMLSEHKLQFRTIIGTRLTFFAGGVVLNSKNCYQEEKINRIHEALGKDFIWHSAWSDHIADLPMLVRSNKRYIICPKDKHLSIFTKELNKNYTLLKWNC</sequence>
<protein>
    <submittedName>
        <fullName evidence="5">HAD-IB family phosphatase</fullName>
    </submittedName>
</protein>